<dbReference type="EMBL" id="JACGWN010000013">
    <property type="protein sequence ID" value="KAL0411178.1"/>
    <property type="molecule type" value="Genomic_DNA"/>
</dbReference>
<name>A0AAW2U2E8_9LAMI</name>
<dbReference type="AlphaFoldDB" id="A0AAW2U2E8"/>
<organism evidence="1">
    <name type="scientific">Sesamum latifolium</name>
    <dbReference type="NCBI Taxonomy" id="2727402"/>
    <lineage>
        <taxon>Eukaryota</taxon>
        <taxon>Viridiplantae</taxon>
        <taxon>Streptophyta</taxon>
        <taxon>Embryophyta</taxon>
        <taxon>Tracheophyta</taxon>
        <taxon>Spermatophyta</taxon>
        <taxon>Magnoliopsida</taxon>
        <taxon>eudicotyledons</taxon>
        <taxon>Gunneridae</taxon>
        <taxon>Pentapetalae</taxon>
        <taxon>asterids</taxon>
        <taxon>lamiids</taxon>
        <taxon>Lamiales</taxon>
        <taxon>Pedaliaceae</taxon>
        <taxon>Sesamum</taxon>
    </lineage>
</organism>
<reference evidence="1" key="1">
    <citation type="submission" date="2020-06" db="EMBL/GenBank/DDBJ databases">
        <authorList>
            <person name="Li T."/>
            <person name="Hu X."/>
            <person name="Zhang T."/>
            <person name="Song X."/>
            <person name="Zhang H."/>
            <person name="Dai N."/>
            <person name="Sheng W."/>
            <person name="Hou X."/>
            <person name="Wei L."/>
        </authorList>
    </citation>
    <scope>NUCLEOTIDE SEQUENCE</scope>
    <source>
        <strain evidence="1">KEN1</strain>
        <tissue evidence="1">Leaf</tissue>
    </source>
</reference>
<evidence type="ECO:0008006" key="2">
    <source>
        <dbReference type="Google" id="ProtNLM"/>
    </source>
</evidence>
<reference evidence="1" key="2">
    <citation type="journal article" date="2024" name="Plant">
        <title>Genomic evolution and insights into agronomic trait innovations of Sesamum species.</title>
        <authorList>
            <person name="Miao H."/>
            <person name="Wang L."/>
            <person name="Qu L."/>
            <person name="Liu H."/>
            <person name="Sun Y."/>
            <person name="Le M."/>
            <person name="Wang Q."/>
            <person name="Wei S."/>
            <person name="Zheng Y."/>
            <person name="Lin W."/>
            <person name="Duan Y."/>
            <person name="Cao H."/>
            <person name="Xiong S."/>
            <person name="Wang X."/>
            <person name="Wei L."/>
            <person name="Li C."/>
            <person name="Ma Q."/>
            <person name="Ju M."/>
            <person name="Zhao R."/>
            <person name="Li G."/>
            <person name="Mu C."/>
            <person name="Tian Q."/>
            <person name="Mei H."/>
            <person name="Zhang T."/>
            <person name="Gao T."/>
            <person name="Zhang H."/>
        </authorList>
    </citation>
    <scope>NUCLEOTIDE SEQUENCE</scope>
    <source>
        <strain evidence="1">KEN1</strain>
    </source>
</reference>
<proteinExistence type="predicted"/>
<evidence type="ECO:0000313" key="1">
    <source>
        <dbReference type="EMBL" id="KAL0411178.1"/>
    </source>
</evidence>
<comment type="caution">
    <text evidence="1">The sequence shown here is derived from an EMBL/GenBank/DDBJ whole genome shotgun (WGS) entry which is preliminary data.</text>
</comment>
<gene>
    <name evidence="1" type="ORF">Slati_3707500</name>
</gene>
<accession>A0AAW2U2E8</accession>
<protein>
    <recommendedName>
        <fullName evidence="2">Secreted protein</fullName>
    </recommendedName>
</protein>
<sequence length="90" mass="9769">MHYRTARRSLVVGAGLVAGSRVASSLVDGVTRSRFAESWSLSPVYSWLAWIALIDGAAEACCFATSSRDRMVVQSQQVACLKEDREISAC</sequence>